<name>A0AAV4QIG1_9ARAC</name>
<reference evidence="1 2" key="1">
    <citation type="submission" date="2021-06" db="EMBL/GenBank/DDBJ databases">
        <title>Caerostris darwini draft genome.</title>
        <authorList>
            <person name="Kono N."/>
            <person name="Arakawa K."/>
        </authorList>
    </citation>
    <scope>NUCLEOTIDE SEQUENCE [LARGE SCALE GENOMIC DNA]</scope>
</reference>
<dbReference type="AlphaFoldDB" id="A0AAV4QIG1"/>
<organism evidence="1 2">
    <name type="scientific">Caerostris darwini</name>
    <dbReference type="NCBI Taxonomy" id="1538125"/>
    <lineage>
        <taxon>Eukaryota</taxon>
        <taxon>Metazoa</taxon>
        <taxon>Ecdysozoa</taxon>
        <taxon>Arthropoda</taxon>
        <taxon>Chelicerata</taxon>
        <taxon>Arachnida</taxon>
        <taxon>Araneae</taxon>
        <taxon>Araneomorphae</taxon>
        <taxon>Entelegynae</taxon>
        <taxon>Araneoidea</taxon>
        <taxon>Araneidae</taxon>
        <taxon>Caerostris</taxon>
    </lineage>
</organism>
<dbReference type="Proteomes" id="UP001054837">
    <property type="component" value="Unassembled WGS sequence"/>
</dbReference>
<sequence>MINENVIFKNFEFWNIIDVGDSSLRKVNHGRPVALQPRSSQKGHPGLWICYVQGVGTKASAIIPPSHSGVFSFTHSCNSEQRGRELGPKRLQSSPQVTALFSASHSEQLASCSSLEPLKRFLFEFDSIYASPSGRVSQRARTARTCFACRLRMRME</sequence>
<gene>
    <name evidence="1" type="ORF">CDAR_63511</name>
</gene>
<keyword evidence="2" id="KW-1185">Reference proteome</keyword>
<comment type="caution">
    <text evidence="1">The sequence shown here is derived from an EMBL/GenBank/DDBJ whole genome shotgun (WGS) entry which is preliminary data.</text>
</comment>
<protein>
    <submittedName>
        <fullName evidence="1">Uncharacterized protein</fullName>
    </submittedName>
</protein>
<proteinExistence type="predicted"/>
<accession>A0AAV4QIG1</accession>
<evidence type="ECO:0000313" key="1">
    <source>
        <dbReference type="EMBL" id="GIY08007.1"/>
    </source>
</evidence>
<dbReference type="EMBL" id="BPLQ01004429">
    <property type="protein sequence ID" value="GIY08007.1"/>
    <property type="molecule type" value="Genomic_DNA"/>
</dbReference>
<evidence type="ECO:0000313" key="2">
    <source>
        <dbReference type="Proteomes" id="UP001054837"/>
    </source>
</evidence>